<feature type="region of interest" description="Disordered" evidence="6">
    <location>
        <begin position="2011"/>
        <end position="2057"/>
    </location>
</feature>
<feature type="compositionally biased region" description="Basic and acidic residues" evidence="6">
    <location>
        <begin position="203"/>
        <end position="212"/>
    </location>
</feature>
<feature type="compositionally biased region" description="Polar residues" evidence="6">
    <location>
        <begin position="215"/>
        <end position="225"/>
    </location>
</feature>
<feature type="compositionally biased region" description="Basic and acidic residues" evidence="6">
    <location>
        <begin position="598"/>
        <end position="609"/>
    </location>
</feature>
<evidence type="ECO:0000256" key="3">
    <source>
        <dbReference type="ARBA" id="ARBA00022553"/>
    </source>
</evidence>
<feature type="coiled-coil region" evidence="5">
    <location>
        <begin position="1492"/>
        <end position="1523"/>
    </location>
</feature>
<dbReference type="Proteomes" id="UP000747399">
    <property type="component" value="Unassembled WGS sequence"/>
</dbReference>
<feature type="coiled-coil region" evidence="5">
    <location>
        <begin position="1232"/>
        <end position="1259"/>
    </location>
</feature>
<feature type="compositionally biased region" description="Low complexity" evidence="6">
    <location>
        <begin position="369"/>
        <end position="381"/>
    </location>
</feature>
<name>A0A8J4AZY0_9CHLO</name>
<feature type="compositionally biased region" description="Low complexity" evidence="6">
    <location>
        <begin position="410"/>
        <end position="437"/>
    </location>
</feature>
<reference evidence="7" key="1">
    <citation type="journal article" date="2021" name="Proc. Natl. Acad. Sci. U.S.A.">
        <title>Three genomes in the algal genus Volvox reveal the fate of a haploid sex-determining region after a transition to homothallism.</title>
        <authorList>
            <person name="Yamamoto K."/>
            <person name="Hamaji T."/>
            <person name="Kawai-Toyooka H."/>
            <person name="Matsuzaki R."/>
            <person name="Takahashi F."/>
            <person name="Nishimura Y."/>
            <person name="Kawachi M."/>
            <person name="Noguchi H."/>
            <person name="Minakuchi Y."/>
            <person name="Umen J.G."/>
            <person name="Toyoda A."/>
            <person name="Nozaki H."/>
        </authorList>
    </citation>
    <scope>NUCLEOTIDE SEQUENCE</scope>
    <source>
        <strain evidence="7">NIES-3780</strain>
    </source>
</reference>
<gene>
    <name evidence="7" type="ORF">Vafri_6355</name>
</gene>
<feature type="region of interest" description="Disordered" evidence="6">
    <location>
        <begin position="2313"/>
        <end position="2355"/>
    </location>
</feature>
<feature type="compositionally biased region" description="Low complexity" evidence="6">
    <location>
        <begin position="67"/>
        <end position="81"/>
    </location>
</feature>
<keyword evidence="5" id="KW-0175">Coiled coil</keyword>
<evidence type="ECO:0000256" key="2">
    <source>
        <dbReference type="ARBA" id="ARBA00022490"/>
    </source>
</evidence>
<sequence>MSGLSSLRGIPPPGARRSVPDSGGEPLSSLADAPSLSGNKPKPTFHDDDDDFSGLGPPTFSKPGRARSSPSVKSSVRKSTPNPQTARFDDDDDYPKVTAKKGVHFAKSTSEKRGIKGPFGDDDDDDFPKARKSSTFKNPFSDDDDKPSGRLGGGVSASTSSAVKPSASNPAFKWDDDSPPRGSSGLAKSGTAGKSLWDDDDDPILKKLDDPFSRPTASGVRSSVSKPIGKSPDDIFGMMKDDPPPVSADLGLDLFGSTASKPAAGPRAGRRAAGSVQQSMTDLSPEISREPTPEPARPAMSPEPSSTARPGFEASGGLERSRSTPRGSSIGDEFGEAPARSAASAIGGPRARGNETGPSVTTLMGAEASSTSPPSRVTRPSGGVGGGMELDVDDLPGIGSPAILSKNPSTASVQGAATAAAAAPAAGRRVSPAAAAAKSPLKNDDSWEMDDNLLPDESNNPPPKSPPMAAASSGYTPSAAEAPGKSRLQHTTFGGQKKEDEPQDDDESAAGSSYMPSFGRRQSAGSGLFGGGLGVNPTAASVDSSGMMGSALNPGGPGAPRPRRQMGASTDATPTGSLTGSGFGSAAAAKPGAPPVKKTKDEEERERVAKAMAEAAARRQQRLAAGPIRLPGQDPPAPTAPLSPVGGAASNRGTDSGLVPTPTSPSPVRPGAGGKPGIGGFGKKTPGLGFSSDSSDDDVPQPDKAISPPLPTMTARKAAAGAAGHQPTRATTTGPLARDAAAFDSRVASSVPEMGAAAAAAALGTVPGPGPGSIMQSSAPAPPLLQEPSYPHSVGSQPSGPSIGPVPSQTALPERSGTSSASQPSAVGSYTVTGASPLPGVTALSPQPSQMQGGVSQAAMQQPAGLPPGVTSMAPQAAMQQPAGLPPGVTSMAPQAAMQQPAGLPPGVTSMAPQAAMQQPAGLPPGVTSMAPQAAMQQPASLPPGVTSMAPQAAMQQPAGLPPGVTSMAPQAAMQQPAGLPPGVTSMAPQAAMQQPAGLPPGVTSMAPQAAMQQPAGLPPGVTSMAPQAAMQQPAGLPPGVTSMAPQAAMQQPGMVSMQQQQQQQQRGLPPGITDLQHQHQQMLPPGVTVLQQPANLPPGVTQMLNPQQGQPRSPGGGLQKMVPVEVTSPGALQGQRQASMHHLQHGGMSTAFAVPPDSGTAVAVTRVMPPQSPQPPSPHQQQFSHPHPHPSPPGHHVAPSLAIPGSEGHSPGEPTLGTARLSLEPIKDALVKSLQDELEKVSKQVSEVKATYDKQLAEVRSEYERQLADTRGTHQKQLLDVRALAERQVEEARAHHRKQMEDMHAHHERQLDEVRRRLERQTEESRVVQERVLVEARAQRDKVLEDARLAQTKALEDARGQQQRALEDTRALHERVLADTQAVHIKQVVELKNLYESELRRAAHDVGRAVDDTRRVAEEARRQEAEARRSKEEAGMLRDRILGLEAELRARDAVIRESESRLVQLDTRNKTELAETQANAIKEAALMKLEMEDAKAALGRVRQQYEEAAMAHAQEIARYRGELDAQRIMADEELQRARLAAAEQIAAAEARGRRAGMLDKEIAEATIRQQMAAIAEEKEVVARHRLSAELLAQLTEKVRAVAVSSLEREERALSALERDVADREGRLAAREKLLGEREGRVALRERDVDMLRADLQNLMVTLETSAVHDREDLKREQLRLTREAARIEAATSSLQAEREDLRMQIAMEKRLLEEGREARRREREELLTEVTAERRRLATEYADTQRQLDAARTELLAVRSRLVDLESRCSGAAAQAVEEEKRLEALRLEAAQTRKALETEAAQTRNALEAEAAQTRQALQAEVIQTRESLQAEVVQARDTVFTEVKQTRESLQAEVARRREELQAEASEAREVLEESKEAVMLKKASVDIEARELLEYAAKLRTQSDELAARAAEAEARNNQIHAAMEALTRNQAEMQTAQDQLEEQRVALEALKKTLDKDRMALKEERRALAEERLAASRSADVARTEQLRLTESVRAYVQQGIPIPFAMDGSTGHLKPVPPSAPPMHRGTASSPDRHRSSRRRGPRPPGRSRNALKHLLDRLGMDAAMAAMDSPGRGLDVIGAVGGGGGASSYVRAQNEFLEKMRQSAPAAGPTSVAPKLNSPIRGAGRGVNTTTTVTSPIPAGLNPALLPPSLAAVHARSAAATPVKHISALPLSGAAPTTAAVIAAAGTASALQLESDLPAATRLPSFSAGLAGSPPFAAAASIDHEAGIGAASPYFPRSGSAAAAAGLDESSAGGGTAVIQQLLDTIQMALKKSSRVSVSKASDLSTLEAVERALQATGFANAANTATGSPAAQLERRGTANVRNLNPQRRQGGGSYPGPRGGDMSTRDVAVSHVGGGSGTTVPRLNLVKADGISMGLESEVPYSPLRDVLQTEAQVSSIASLEPLSASNASLDDVLIPRMETDSPDLSGPLGRGLDQLAEQLSGSTIFDTDAITPANTLMSRTVVGTSLGSEDTFGLMSRGRVSAVAARQQQLGELAAMSEMLAARLEALGLGQSTGSAVGGRLEPGDVADSQASGSVRTGGVDAASLMSSVNFSPRVNAPVGAGGFVAAAAAAAAAASAAAASGGGAAVSRQTSLRLSPSMAAAPGSRALMWAGAAEGLARSLTGTRTGGGGGGGGGGVTAAVPGAGVGLMGMGGGLSSTTRSAADTPLLGSANAEALAGLTLPQQQSSVITVGQSALEDDGQEQDDNGAAELEAADPHAGDEGALSTIASVDTISDDDDGGASLLP</sequence>
<comment type="caution">
    <text evidence="7">The sequence shown here is derived from an EMBL/GenBank/DDBJ whole genome shotgun (WGS) entry which is preliminary data.</text>
</comment>
<evidence type="ECO:0000256" key="6">
    <source>
        <dbReference type="SAM" id="MobiDB-lite"/>
    </source>
</evidence>
<feature type="coiled-coil region" evidence="5">
    <location>
        <begin position="1671"/>
        <end position="1976"/>
    </location>
</feature>
<protein>
    <submittedName>
        <fullName evidence="7">Uncharacterized protein</fullName>
    </submittedName>
</protein>
<evidence type="ECO:0000313" key="7">
    <source>
        <dbReference type="EMBL" id="GIL50040.1"/>
    </source>
</evidence>
<dbReference type="PANTHER" id="PTHR18905:SF13">
    <property type="entry name" value="NON-CENTROSOMAL MICROTUBULE ARRAY"/>
    <property type="match status" value="1"/>
</dbReference>
<feature type="region of interest" description="Disordered" evidence="6">
    <location>
        <begin position="1168"/>
        <end position="1219"/>
    </location>
</feature>
<feature type="compositionally biased region" description="Gly residues" evidence="6">
    <location>
        <begin position="2338"/>
        <end position="2348"/>
    </location>
</feature>
<keyword evidence="8" id="KW-1185">Reference proteome</keyword>
<keyword evidence="4" id="KW-0206">Cytoskeleton</keyword>
<organism evidence="7 8">
    <name type="scientific">Volvox africanus</name>
    <dbReference type="NCBI Taxonomy" id="51714"/>
    <lineage>
        <taxon>Eukaryota</taxon>
        <taxon>Viridiplantae</taxon>
        <taxon>Chlorophyta</taxon>
        <taxon>core chlorophytes</taxon>
        <taxon>Chlorophyceae</taxon>
        <taxon>CS clade</taxon>
        <taxon>Chlamydomonadales</taxon>
        <taxon>Volvocaceae</taxon>
        <taxon>Volvox</taxon>
    </lineage>
</organism>
<keyword evidence="3" id="KW-0597">Phosphoprotein</keyword>
<feature type="compositionally biased region" description="Polar residues" evidence="6">
    <location>
        <begin position="844"/>
        <end position="860"/>
    </location>
</feature>
<evidence type="ECO:0000313" key="8">
    <source>
        <dbReference type="Proteomes" id="UP000747399"/>
    </source>
</evidence>
<accession>A0A8J4AZY0</accession>
<evidence type="ECO:0000256" key="1">
    <source>
        <dbReference type="ARBA" id="ARBA00004300"/>
    </source>
</evidence>
<proteinExistence type="predicted"/>
<feature type="region of interest" description="Disordered" evidence="6">
    <location>
        <begin position="1093"/>
        <end position="1123"/>
    </location>
</feature>
<feature type="coiled-coil region" evidence="5">
    <location>
        <begin position="1298"/>
        <end position="1332"/>
    </location>
</feature>
<feature type="compositionally biased region" description="Polar residues" evidence="6">
    <location>
        <begin position="807"/>
        <end position="834"/>
    </location>
</feature>
<dbReference type="PANTHER" id="PTHR18905">
    <property type="entry name" value="NINEIN"/>
    <property type="match status" value="1"/>
</dbReference>
<evidence type="ECO:0000256" key="4">
    <source>
        <dbReference type="ARBA" id="ARBA00023212"/>
    </source>
</evidence>
<feature type="compositionally biased region" description="Low complexity" evidence="6">
    <location>
        <begin position="573"/>
        <end position="591"/>
    </location>
</feature>
<feature type="coiled-coil region" evidence="5">
    <location>
        <begin position="1411"/>
        <end position="1441"/>
    </location>
</feature>
<feature type="compositionally biased region" description="Gly residues" evidence="6">
    <location>
        <begin position="671"/>
        <end position="682"/>
    </location>
</feature>
<keyword evidence="2" id="KW-0963">Cytoplasm</keyword>
<feature type="region of interest" description="Disordered" evidence="6">
    <location>
        <begin position="763"/>
        <end position="960"/>
    </location>
</feature>
<feature type="region of interest" description="Disordered" evidence="6">
    <location>
        <begin position="1"/>
        <end position="737"/>
    </location>
</feature>
<feature type="compositionally biased region" description="Low complexity" evidence="6">
    <location>
        <begin position="262"/>
        <end position="274"/>
    </location>
</feature>
<dbReference type="GO" id="GO:0072393">
    <property type="term" value="P:microtubule anchoring at microtubule organizing center"/>
    <property type="evidence" value="ECO:0007669"/>
    <property type="project" value="TreeGrafter"/>
</dbReference>
<feature type="compositionally biased region" description="Low complexity" evidence="6">
    <location>
        <begin position="873"/>
        <end position="960"/>
    </location>
</feature>
<feature type="compositionally biased region" description="Low complexity" evidence="6">
    <location>
        <begin position="683"/>
        <end position="693"/>
    </location>
</feature>
<evidence type="ECO:0000256" key="5">
    <source>
        <dbReference type="SAM" id="Coils"/>
    </source>
</evidence>
<feature type="compositionally biased region" description="Low complexity" evidence="6">
    <location>
        <begin position="26"/>
        <end position="37"/>
    </location>
</feature>
<dbReference type="GO" id="GO:0005815">
    <property type="term" value="C:microtubule organizing center"/>
    <property type="evidence" value="ECO:0007669"/>
    <property type="project" value="TreeGrafter"/>
</dbReference>
<dbReference type="EMBL" id="BNCO01000008">
    <property type="protein sequence ID" value="GIL50040.1"/>
    <property type="molecule type" value="Genomic_DNA"/>
</dbReference>
<feature type="region of interest" description="Disordered" evidence="6">
    <location>
        <begin position="2111"/>
        <end position="2133"/>
    </location>
</feature>
<comment type="subcellular location">
    <subcellularLocation>
        <location evidence="1">Cytoplasm</location>
        <location evidence="1">Cytoskeleton</location>
        <location evidence="1">Microtubule organizing center</location>
        <location evidence="1">Centrosome</location>
    </subcellularLocation>
</comment>